<evidence type="ECO:0000313" key="5">
    <source>
        <dbReference type="EMBL" id="CAE8696036.1"/>
    </source>
</evidence>
<sequence>MEPETVTKLRLRTHPSRTSDSAYLLAEECEHEITLREVLGEGCFSLTYRVGDSSLALSNGSFAAKVMKKPSGEASQLATDGTESVATTTTTRTTTTAVREVEILELVAGSKHVVAIQGLYLASIMAHSDHTTARLSNEHVELILMERFEFSFHDELMRTGPSNEERASEVMTSVFAALAHIHSRGVVHRDVRAQNIFISANDRRAVLSNFGMAVQVGIDQGIHWKYGTPGCIAPEAIRKGINSSKIDMFAAGVLLLFAVTQTMPLNNHNLLQQTLDYCPDLGGSGGSGGLAGNSNRCIQLIQVLLERDPDLRISAERAVGLCSGWLDSVSVKDRRMPLWQRLATRRESQPLPAKAELQPKSGTFAGFLARAQKMVATSATEMRLRMRAVRCLVQPRSTTKVSTMQASGVFSLGMSRSTLLEDEG</sequence>
<dbReference type="InterPro" id="IPR000719">
    <property type="entry name" value="Prot_kinase_dom"/>
</dbReference>
<dbReference type="PANTHER" id="PTHR44167">
    <property type="entry name" value="OVARIAN-SPECIFIC SERINE/THREONINE-PROTEIN KINASE LOK-RELATED"/>
    <property type="match status" value="1"/>
</dbReference>
<comment type="caution">
    <text evidence="4">The sequence shown here is derived from an EMBL/GenBank/DDBJ whole genome shotgun (WGS) entry which is preliminary data.</text>
</comment>
<dbReference type="Gene3D" id="1.10.510.10">
    <property type="entry name" value="Transferase(Phosphotransferase) domain 1"/>
    <property type="match status" value="1"/>
</dbReference>
<dbReference type="GO" id="GO:0005524">
    <property type="term" value="F:ATP binding"/>
    <property type="evidence" value="ECO:0007669"/>
    <property type="project" value="UniProtKB-UniRule"/>
</dbReference>
<dbReference type="PANTHER" id="PTHR44167:SF24">
    <property type="entry name" value="SERINE_THREONINE-PROTEIN KINASE CHK2"/>
    <property type="match status" value="1"/>
</dbReference>
<dbReference type="GO" id="GO:0044773">
    <property type="term" value="P:mitotic DNA damage checkpoint signaling"/>
    <property type="evidence" value="ECO:0007669"/>
    <property type="project" value="TreeGrafter"/>
</dbReference>
<dbReference type="PROSITE" id="PS00109">
    <property type="entry name" value="PROTEIN_KINASE_TYR"/>
    <property type="match status" value="1"/>
</dbReference>
<feature type="domain" description="Protein kinase" evidence="3">
    <location>
        <begin position="33"/>
        <end position="326"/>
    </location>
</feature>
<dbReference type="Proteomes" id="UP000626109">
    <property type="component" value="Unassembled WGS sequence"/>
</dbReference>
<dbReference type="PROSITE" id="PS00107">
    <property type="entry name" value="PROTEIN_KINASE_ATP"/>
    <property type="match status" value="1"/>
</dbReference>
<dbReference type="GO" id="GO:0004674">
    <property type="term" value="F:protein serine/threonine kinase activity"/>
    <property type="evidence" value="ECO:0007669"/>
    <property type="project" value="TreeGrafter"/>
</dbReference>
<feature type="compositionally biased region" description="Polar residues" evidence="2">
    <location>
        <begin position="73"/>
        <end position="84"/>
    </location>
</feature>
<dbReference type="AlphaFoldDB" id="A0A813GAM1"/>
<reference evidence="4" key="1">
    <citation type="submission" date="2021-02" db="EMBL/GenBank/DDBJ databases">
        <authorList>
            <person name="Dougan E. K."/>
            <person name="Rhodes N."/>
            <person name="Thang M."/>
            <person name="Chan C."/>
        </authorList>
    </citation>
    <scope>NUCLEOTIDE SEQUENCE</scope>
</reference>
<evidence type="ECO:0000313" key="6">
    <source>
        <dbReference type="Proteomes" id="UP000654075"/>
    </source>
</evidence>
<dbReference type="OrthoDB" id="4062651at2759"/>
<feature type="region of interest" description="Disordered" evidence="2">
    <location>
        <begin position="72"/>
        <end position="91"/>
    </location>
</feature>
<dbReference type="EMBL" id="CAJNNW010028422">
    <property type="protein sequence ID" value="CAE8696036.1"/>
    <property type="molecule type" value="Genomic_DNA"/>
</dbReference>
<dbReference type="InterPro" id="IPR017441">
    <property type="entry name" value="Protein_kinase_ATP_BS"/>
</dbReference>
<feature type="binding site" evidence="1">
    <location>
        <position position="65"/>
    </location>
    <ligand>
        <name>ATP</name>
        <dbReference type="ChEBI" id="CHEBI:30616"/>
    </ligand>
</feature>
<evidence type="ECO:0000259" key="3">
    <source>
        <dbReference type="PROSITE" id="PS50011"/>
    </source>
</evidence>
<gene>
    <name evidence="4" type="ORF">PGLA1383_LOCUS40541</name>
    <name evidence="5" type="ORF">PGLA2088_LOCUS29647</name>
</gene>
<dbReference type="Proteomes" id="UP000654075">
    <property type="component" value="Unassembled WGS sequence"/>
</dbReference>
<dbReference type="InterPro" id="IPR011009">
    <property type="entry name" value="Kinase-like_dom_sf"/>
</dbReference>
<dbReference type="SMART" id="SM00219">
    <property type="entry name" value="TyrKc"/>
    <property type="match status" value="1"/>
</dbReference>
<evidence type="ECO:0000256" key="1">
    <source>
        <dbReference type="PROSITE-ProRule" id="PRU10141"/>
    </source>
</evidence>
<dbReference type="Pfam" id="PF00069">
    <property type="entry name" value="Pkinase"/>
    <property type="match status" value="1"/>
</dbReference>
<dbReference type="InterPro" id="IPR008266">
    <property type="entry name" value="Tyr_kinase_AS"/>
</dbReference>
<dbReference type="GO" id="GO:0004713">
    <property type="term" value="F:protein tyrosine kinase activity"/>
    <property type="evidence" value="ECO:0007669"/>
    <property type="project" value="InterPro"/>
</dbReference>
<proteinExistence type="predicted"/>
<dbReference type="GO" id="GO:0005634">
    <property type="term" value="C:nucleus"/>
    <property type="evidence" value="ECO:0007669"/>
    <property type="project" value="TreeGrafter"/>
</dbReference>
<evidence type="ECO:0000256" key="2">
    <source>
        <dbReference type="SAM" id="MobiDB-lite"/>
    </source>
</evidence>
<accession>A0A813GAM1</accession>
<keyword evidence="6" id="KW-1185">Reference proteome</keyword>
<evidence type="ECO:0000313" key="4">
    <source>
        <dbReference type="EMBL" id="CAE8623246.1"/>
    </source>
</evidence>
<name>A0A813GAM1_POLGL</name>
<organism evidence="4 6">
    <name type="scientific">Polarella glacialis</name>
    <name type="common">Dinoflagellate</name>
    <dbReference type="NCBI Taxonomy" id="89957"/>
    <lineage>
        <taxon>Eukaryota</taxon>
        <taxon>Sar</taxon>
        <taxon>Alveolata</taxon>
        <taxon>Dinophyceae</taxon>
        <taxon>Suessiales</taxon>
        <taxon>Suessiaceae</taxon>
        <taxon>Polarella</taxon>
    </lineage>
</organism>
<dbReference type="SUPFAM" id="SSF56112">
    <property type="entry name" value="Protein kinase-like (PK-like)"/>
    <property type="match status" value="1"/>
</dbReference>
<keyword evidence="1" id="KW-0067">ATP-binding</keyword>
<dbReference type="PROSITE" id="PS50011">
    <property type="entry name" value="PROTEIN_KINASE_DOM"/>
    <property type="match status" value="1"/>
</dbReference>
<dbReference type="InterPro" id="IPR020635">
    <property type="entry name" value="Tyr_kinase_cat_dom"/>
</dbReference>
<dbReference type="EMBL" id="CAJNNV010028135">
    <property type="protein sequence ID" value="CAE8623246.1"/>
    <property type="molecule type" value="Genomic_DNA"/>
</dbReference>
<dbReference type="CDD" id="cd00180">
    <property type="entry name" value="PKc"/>
    <property type="match status" value="1"/>
</dbReference>
<keyword evidence="1" id="KW-0547">Nucleotide-binding</keyword>
<protein>
    <recommendedName>
        <fullName evidence="3">Protein kinase domain-containing protein</fullName>
    </recommendedName>
</protein>